<dbReference type="InterPro" id="IPR036388">
    <property type="entry name" value="WH-like_DNA-bd_sf"/>
</dbReference>
<dbReference type="InterPro" id="IPR035472">
    <property type="entry name" value="RpiR-like_SIS"/>
</dbReference>
<dbReference type="EMBL" id="DWUY01000049">
    <property type="protein sequence ID" value="HJD27799.1"/>
    <property type="molecule type" value="Genomic_DNA"/>
</dbReference>
<dbReference type="InterPro" id="IPR009057">
    <property type="entry name" value="Homeodomain-like_sf"/>
</dbReference>
<dbReference type="InterPro" id="IPR001347">
    <property type="entry name" value="SIS_dom"/>
</dbReference>
<dbReference type="InterPro" id="IPR046348">
    <property type="entry name" value="SIS_dom_sf"/>
</dbReference>
<dbReference type="GO" id="GO:1901135">
    <property type="term" value="P:carbohydrate derivative metabolic process"/>
    <property type="evidence" value="ECO:0007669"/>
    <property type="project" value="InterPro"/>
</dbReference>
<dbReference type="Gene3D" id="1.10.10.10">
    <property type="entry name" value="Winged helix-like DNA-binding domain superfamily/Winged helix DNA-binding domain"/>
    <property type="match status" value="1"/>
</dbReference>
<dbReference type="SUPFAM" id="SSF53697">
    <property type="entry name" value="SIS domain"/>
    <property type="match status" value="1"/>
</dbReference>
<dbReference type="GO" id="GO:0003700">
    <property type="term" value="F:DNA-binding transcription factor activity"/>
    <property type="evidence" value="ECO:0007669"/>
    <property type="project" value="InterPro"/>
</dbReference>
<keyword evidence="1" id="KW-0805">Transcription regulation</keyword>
<proteinExistence type="predicted"/>
<evidence type="ECO:0000256" key="2">
    <source>
        <dbReference type="ARBA" id="ARBA00023125"/>
    </source>
</evidence>
<dbReference type="Proteomes" id="UP000823892">
    <property type="component" value="Unassembled WGS sequence"/>
</dbReference>
<dbReference type="Pfam" id="PF01380">
    <property type="entry name" value="SIS"/>
    <property type="match status" value="1"/>
</dbReference>
<dbReference type="PROSITE" id="PS51071">
    <property type="entry name" value="HTH_RPIR"/>
    <property type="match status" value="1"/>
</dbReference>
<dbReference type="InterPro" id="IPR047640">
    <property type="entry name" value="RpiR-like"/>
</dbReference>
<dbReference type="Gene3D" id="3.40.50.10490">
    <property type="entry name" value="Glucose-6-phosphate isomerase like protein, domain 1"/>
    <property type="match status" value="1"/>
</dbReference>
<gene>
    <name evidence="6" type="ORF">H9914_02195</name>
</gene>
<dbReference type="PANTHER" id="PTHR30514">
    <property type="entry name" value="GLUCOKINASE"/>
    <property type="match status" value="1"/>
</dbReference>
<evidence type="ECO:0000259" key="4">
    <source>
        <dbReference type="PROSITE" id="PS51071"/>
    </source>
</evidence>
<evidence type="ECO:0000256" key="3">
    <source>
        <dbReference type="ARBA" id="ARBA00023163"/>
    </source>
</evidence>
<evidence type="ECO:0000256" key="1">
    <source>
        <dbReference type="ARBA" id="ARBA00023015"/>
    </source>
</evidence>
<name>A0A9D2QQG2_9FIRM</name>
<dbReference type="PROSITE" id="PS51464">
    <property type="entry name" value="SIS"/>
    <property type="match status" value="1"/>
</dbReference>
<evidence type="ECO:0000259" key="5">
    <source>
        <dbReference type="PROSITE" id="PS51464"/>
    </source>
</evidence>
<accession>A0A9D2QQG2</accession>
<comment type="caution">
    <text evidence="6">The sequence shown here is derived from an EMBL/GenBank/DDBJ whole genome shotgun (WGS) entry which is preliminary data.</text>
</comment>
<feature type="domain" description="SIS" evidence="5">
    <location>
        <begin position="141"/>
        <end position="281"/>
    </location>
</feature>
<keyword evidence="3" id="KW-0804">Transcription</keyword>
<dbReference type="InterPro" id="IPR000281">
    <property type="entry name" value="HTH_RpiR"/>
</dbReference>
<evidence type="ECO:0000313" key="6">
    <source>
        <dbReference type="EMBL" id="HJD27799.1"/>
    </source>
</evidence>
<feature type="domain" description="HTH rpiR-type" evidence="4">
    <location>
        <begin position="18"/>
        <end position="94"/>
    </location>
</feature>
<dbReference type="CDD" id="cd05013">
    <property type="entry name" value="SIS_RpiR"/>
    <property type="match status" value="1"/>
</dbReference>
<dbReference type="SUPFAM" id="SSF46689">
    <property type="entry name" value="Homeodomain-like"/>
    <property type="match status" value="1"/>
</dbReference>
<sequence length="299" mass="33902">MIVYDQNTIAGGENLEQNHFIQSIEETYHSLTKVEKKVADYVLQNPRQVLFMSITDLADACQVGETSVYRFCRTMNLQGYQEFKMQLSLGMSDQDEEWAPSADNRNLEKSLKDSAESLLQKHVEALEETYRLLNQESFEGFLERMEKARRIFFFGVSDSQLIAQEAGNKFMSISGKAYSISDPHMQAVTAASMTEEDFLVIFSYSGATKDNIYTAKIARQAGAGIGCITRFQKSPLSAYCDVVLQCGANEGPMEGGSVSAKIGQMYLIDLLYQEYWRRNYETSRTYRENASKAVMDKLY</sequence>
<evidence type="ECO:0000313" key="7">
    <source>
        <dbReference type="Proteomes" id="UP000823892"/>
    </source>
</evidence>
<dbReference type="Pfam" id="PF01418">
    <property type="entry name" value="HTH_6"/>
    <property type="match status" value="1"/>
</dbReference>
<dbReference type="PANTHER" id="PTHR30514:SF1">
    <property type="entry name" value="HTH-TYPE TRANSCRIPTIONAL REGULATOR HEXR-RELATED"/>
    <property type="match status" value="1"/>
</dbReference>
<protein>
    <submittedName>
        <fullName evidence="6">MurR/RpiR family transcriptional regulator</fullName>
    </submittedName>
</protein>
<dbReference type="GO" id="GO:0003677">
    <property type="term" value="F:DNA binding"/>
    <property type="evidence" value="ECO:0007669"/>
    <property type="project" value="UniProtKB-KW"/>
</dbReference>
<reference evidence="6" key="1">
    <citation type="journal article" date="2021" name="PeerJ">
        <title>Extensive microbial diversity within the chicken gut microbiome revealed by metagenomics and culture.</title>
        <authorList>
            <person name="Gilroy R."/>
            <person name="Ravi A."/>
            <person name="Getino M."/>
            <person name="Pursley I."/>
            <person name="Horton D.L."/>
            <person name="Alikhan N.F."/>
            <person name="Baker D."/>
            <person name="Gharbi K."/>
            <person name="Hall N."/>
            <person name="Watson M."/>
            <person name="Adriaenssens E.M."/>
            <person name="Foster-Nyarko E."/>
            <person name="Jarju S."/>
            <person name="Secka A."/>
            <person name="Antonio M."/>
            <person name="Oren A."/>
            <person name="Chaudhuri R.R."/>
            <person name="La Ragione R."/>
            <person name="Hildebrand F."/>
            <person name="Pallen M.J."/>
        </authorList>
    </citation>
    <scope>NUCLEOTIDE SEQUENCE</scope>
    <source>
        <strain evidence="6">ChiBcec6-4105</strain>
    </source>
</reference>
<dbReference type="AlphaFoldDB" id="A0A9D2QQG2"/>
<organism evidence="6 7">
    <name type="scientific">Candidatus Blautia avicola</name>
    <dbReference type="NCBI Taxonomy" id="2838483"/>
    <lineage>
        <taxon>Bacteria</taxon>
        <taxon>Bacillati</taxon>
        <taxon>Bacillota</taxon>
        <taxon>Clostridia</taxon>
        <taxon>Lachnospirales</taxon>
        <taxon>Lachnospiraceae</taxon>
        <taxon>Blautia</taxon>
    </lineage>
</organism>
<dbReference type="GO" id="GO:0097367">
    <property type="term" value="F:carbohydrate derivative binding"/>
    <property type="evidence" value="ECO:0007669"/>
    <property type="project" value="InterPro"/>
</dbReference>
<keyword evidence="2" id="KW-0238">DNA-binding</keyword>
<reference evidence="6" key="2">
    <citation type="submission" date="2021-04" db="EMBL/GenBank/DDBJ databases">
        <authorList>
            <person name="Gilroy R."/>
        </authorList>
    </citation>
    <scope>NUCLEOTIDE SEQUENCE</scope>
    <source>
        <strain evidence="6">ChiBcec6-4105</strain>
    </source>
</reference>